<dbReference type="PANTHER" id="PTHR12905">
    <property type="entry name" value="METALLOPHOSPHOESTERASE"/>
    <property type="match status" value="1"/>
</dbReference>
<evidence type="ECO:0000256" key="1">
    <source>
        <dbReference type="SAM" id="MobiDB-lite"/>
    </source>
</evidence>
<evidence type="ECO:0000259" key="2">
    <source>
        <dbReference type="Pfam" id="PF00149"/>
    </source>
</evidence>
<organism evidence="3 4">
    <name type="scientific">Thelonectria olida</name>
    <dbReference type="NCBI Taxonomy" id="1576542"/>
    <lineage>
        <taxon>Eukaryota</taxon>
        <taxon>Fungi</taxon>
        <taxon>Dikarya</taxon>
        <taxon>Ascomycota</taxon>
        <taxon>Pezizomycotina</taxon>
        <taxon>Sordariomycetes</taxon>
        <taxon>Hypocreomycetidae</taxon>
        <taxon>Hypocreales</taxon>
        <taxon>Nectriaceae</taxon>
        <taxon>Thelonectria</taxon>
    </lineage>
</organism>
<protein>
    <submittedName>
        <fullName evidence="3">Metallo-dependent phosphatase-like protein</fullName>
    </submittedName>
</protein>
<dbReference type="InterPro" id="IPR029052">
    <property type="entry name" value="Metallo-depent_PP-like"/>
</dbReference>
<dbReference type="CDD" id="cd07379">
    <property type="entry name" value="MPP_239FB"/>
    <property type="match status" value="1"/>
</dbReference>
<accession>A0A9P9ARN8</accession>
<dbReference type="InterPro" id="IPR004843">
    <property type="entry name" value="Calcineurin-like_PHP"/>
</dbReference>
<evidence type="ECO:0000313" key="3">
    <source>
        <dbReference type="EMBL" id="KAH6888010.1"/>
    </source>
</evidence>
<dbReference type="OrthoDB" id="630188at2759"/>
<feature type="region of interest" description="Disordered" evidence="1">
    <location>
        <begin position="1"/>
        <end position="43"/>
    </location>
</feature>
<comment type="caution">
    <text evidence="3">The sequence shown here is derived from an EMBL/GenBank/DDBJ whole genome shotgun (WGS) entry which is preliminary data.</text>
</comment>
<dbReference type="PANTHER" id="PTHR12905:SF0">
    <property type="entry name" value="CALCINEURIN-LIKE PHOSPHOESTERASE DOMAIN-CONTAINING PROTEIN"/>
    <property type="match status" value="1"/>
</dbReference>
<dbReference type="SUPFAM" id="SSF56300">
    <property type="entry name" value="Metallo-dependent phosphatases"/>
    <property type="match status" value="1"/>
</dbReference>
<dbReference type="AlphaFoldDB" id="A0A9P9ARN8"/>
<dbReference type="GO" id="GO:0016787">
    <property type="term" value="F:hydrolase activity"/>
    <property type="evidence" value="ECO:0007669"/>
    <property type="project" value="InterPro"/>
</dbReference>
<dbReference type="Pfam" id="PF00149">
    <property type="entry name" value="Metallophos"/>
    <property type="match status" value="1"/>
</dbReference>
<evidence type="ECO:0000313" key="4">
    <source>
        <dbReference type="Proteomes" id="UP000777438"/>
    </source>
</evidence>
<name>A0A9P9ARN8_9HYPO</name>
<feature type="domain" description="Calcineurin-like phosphoesterase" evidence="2">
    <location>
        <begin position="12"/>
        <end position="230"/>
    </location>
</feature>
<reference evidence="3 4" key="1">
    <citation type="journal article" date="2021" name="Nat. Commun.">
        <title>Genetic determinants of endophytism in the Arabidopsis root mycobiome.</title>
        <authorList>
            <person name="Mesny F."/>
            <person name="Miyauchi S."/>
            <person name="Thiergart T."/>
            <person name="Pickel B."/>
            <person name="Atanasova L."/>
            <person name="Karlsson M."/>
            <person name="Huettel B."/>
            <person name="Barry K.W."/>
            <person name="Haridas S."/>
            <person name="Chen C."/>
            <person name="Bauer D."/>
            <person name="Andreopoulos W."/>
            <person name="Pangilinan J."/>
            <person name="LaButti K."/>
            <person name="Riley R."/>
            <person name="Lipzen A."/>
            <person name="Clum A."/>
            <person name="Drula E."/>
            <person name="Henrissat B."/>
            <person name="Kohler A."/>
            <person name="Grigoriev I.V."/>
            <person name="Martin F.M."/>
            <person name="Hacquard S."/>
        </authorList>
    </citation>
    <scope>NUCLEOTIDE SEQUENCE [LARGE SCALE GENOMIC DNA]</scope>
    <source>
        <strain evidence="3 4">MPI-CAGE-CH-0241</strain>
    </source>
</reference>
<proteinExistence type="predicted"/>
<sequence>MSTTSTPTIKTRFLIISDTHGTKPKPNPGTDPSNQDGVGPGDIKASEQEYITFQDPLPEADVVLHCGDLTKHSRLREFKDTFDWLRAVRAPLKLVIAGNHDFALDEEYYYRAWDGKPATVAGVRSIIKEAAADGVYYLDEGTYDFNLQNGARLSIYASQCTPSFGGWAFQYTGSHDFNIPPGVDVAMTHGPPLGVNDFALLGGTNAGCPDLFRAVHRARPKIHCFGHIHEAWGAMLASWNDDNEGPVCFTKSIDLATSQSLTLEHLGMQPTWRLAEQEEDKVHMKMLEATCKPGGISVDLTQGPTKLVNEKQTLFVNAATMTRRYRANQPGWLVDIDLKRTDETSAMDLGQ</sequence>
<dbReference type="Gene3D" id="3.60.21.10">
    <property type="match status" value="1"/>
</dbReference>
<dbReference type="EMBL" id="JAGPYM010000013">
    <property type="protein sequence ID" value="KAH6888010.1"/>
    <property type="molecule type" value="Genomic_DNA"/>
</dbReference>
<dbReference type="Proteomes" id="UP000777438">
    <property type="component" value="Unassembled WGS sequence"/>
</dbReference>
<keyword evidence="4" id="KW-1185">Reference proteome</keyword>
<dbReference type="InterPro" id="IPR051693">
    <property type="entry name" value="UPF0046_metallophosphoest"/>
</dbReference>
<gene>
    <name evidence="3" type="ORF">B0T10DRAFT_489300</name>
</gene>